<accession>A0A6J5KYH6</accession>
<reference evidence="1" key="1">
    <citation type="submission" date="2020-04" db="EMBL/GenBank/DDBJ databases">
        <authorList>
            <person name="Chiriac C."/>
            <person name="Salcher M."/>
            <person name="Ghai R."/>
            <person name="Kavagutti S V."/>
        </authorList>
    </citation>
    <scope>NUCLEOTIDE SEQUENCE</scope>
</reference>
<dbReference type="EMBL" id="LR796186">
    <property type="protein sequence ID" value="CAB4124999.1"/>
    <property type="molecule type" value="Genomic_DNA"/>
</dbReference>
<dbReference type="InterPro" id="IPR046392">
    <property type="entry name" value="PRIMASE_T4"/>
</dbReference>
<dbReference type="HAMAP" id="MF_04157">
    <property type="entry name" value="PRIMASE_T4"/>
    <property type="match status" value="1"/>
</dbReference>
<sequence length="341" mass="39484">MIYVDLKYIGMISNRLRNFKRKTDYTWNFSCPFCGDSTKNKLKARGYIYRVTSNLFFRCHNCDHGTNLGGVIKQLDQSLYNEYVVERYKNGATQNKFNSSSPPVVSIQEPKKVILRDSVLDGLKCVSEMPEDHPVVKVIRDRMIPKECWNLFYYAPRFKEYTNSVTPMFFTPIKDEHPRLIIPFFKPSGKCFAFQARAFGKEEPKYFTIKLDETEEKIYGLDRIDYSRRIYAVEGPIDSLFLPNAIAVAGSSFDTPTIRSIISNVTVVMDNEPRNLQIVNQLGKYIKLGYNVVMYPETVTEKDINDMILNGKTQDQILNLINTSTYSGAEAELRYITWRKC</sequence>
<evidence type="ECO:0000313" key="1">
    <source>
        <dbReference type="EMBL" id="CAB4124999.1"/>
    </source>
</evidence>
<proteinExistence type="inferred from homology"/>
<dbReference type="SUPFAM" id="SSF56731">
    <property type="entry name" value="DNA primase core"/>
    <property type="match status" value="1"/>
</dbReference>
<protein>
    <submittedName>
        <fullName evidence="1">DNA primase</fullName>
    </submittedName>
</protein>
<organism evidence="1">
    <name type="scientific">uncultured Caudovirales phage</name>
    <dbReference type="NCBI Taxonomy" id="2100421"/>
    <lineage>
        <taxon>Viruses</taxon>
        <taxon>Duplodnaviria</taxon>
        <taxon>Heunggongvirae</taxon>
        <taxon>Uroviricota</taxon>
        <taxon>Caudoviricetes</taxon>
        <taxon>Peduoviridae</taxon>
        <taxon>Maltschvirus</taxon>
        <taxon>Maltschvirus maltsch</taxon>
    </lineage>
</organism>
<name>A0A6J5KYH6_9CAUD</name>
<gene>
    <name evidence="1" type="ORF">UFOVP58_49</name>
</gene>